<dbReference type="InterPro" id="IPR036388">
    <property type="entry name" value="WH-like_DNA-bd_sf"/>
</dbReference>
<dbReference type="EMBL" id="BJOV01000003">
    <property type="protein sequence ID" value="GEE00869.1"/>
    <property type="molecule type" value="Genomic_DNA"/>
</dbReference>
<protein>
    <submittedName>
        <fullName evidence="6">Transcription regulator LysR family protein</fullName>
    </submittedName>
</protein>
<dbReference type="RefSeq" id="WP_161894746.1">
    <property type="nucleotide sequence ID" value="NZ_BJOV01000003.1"/>
</dbReference>
<evidence type="ECO:0000259" key="5">
    <source>
        <dbReference type="PROSITE" id="PS50931"/>
    </source>
</evidence>
<dbReference type="PANTHER" id="PTHR30419">
    <property type="entry name" value="HTH-TYPE TRANSCRIPTIONAL REGULATOR YBHD"/>
    <property type="match status" value="1"/>
</dbReference>
<accession>A0A7I9V613</accession>
<dbReference type="GO" id="GO:0003700">
    <property type="term" value="F:DNA-binding transcription factor activity"/>
    <property type="evidence" value="ECO:0007669"/>
    <property type="project" value="InterPro"/>
</dbReference>
<dbReference type="GO" id="GO:0003677">
    <property type="term" value="F:DNA binding"/>
    <property type="evidence" value="ECO:0007669"/>
    <property type="project" value="UniProtKB-KW"/>
</dbReference>
<reference evidence="7" key="1">
    <citation type="submission" date="2019-06" db="EMBL/GenBank/DDBJ databases">
        <title>Gordonia isolated from sludge of a wastewater treatment plant.</title>
        <authorList>
            <person name="Tamura T."/>
            <person name="Aoyama K."/>
            <person name="Kang Y."/>
            <person name="Saito S."/>
            <person name="Akiyama N."/>
            <person name="Yazawa K."/>
            <person name="Gonoi T."/>
            <person name="Mikami Y."/>
        </authorList>
    </citation>
    <scope>NUCLEOTIDE SEQUENCE [LARGE SCALE GENOMIC DNA]</scope>
    <source>
        <strain evidence="7">NBRC 107696</strain>
    </source>
</reference>
<keyword evidence="3" id="KW-0238">DNA-binding</keyword>
<dbReference type="InterPro" id="IPR000847">
    <property type="entry name" value="LysR_HTH_N"/>
</dbReference>
<proteinExistence type="inferred from homology"/>
<evidence type="ECO:0000313" key="7">
    <source>
        <dbReference type="Proteomes" id="UP000444960"/>
    </source>
</evidence>
<keyword evidence="7" id="KW-1185">Reference proteome</keyword>
<dbReference type="GO" id="GO:0005829">
    <property type="term" value="C:cytosol"/>
    <property type="evidence" value="ECO:0007669"/>
    <property type="project" value="TreeGrafter"/>
</dbReference>
<evidence type="ECO:0000256" key="1">
    <source>
        <dbReference type="ARBA" id="ARBA00009437"/>
    </source>
</evidence>
<dbReference type="SUPFAM" id="SSF46785">
    <property type="entry name" value="Winged helix' DNA-binding domain"/>
    <property type="match status" value="1"/>
</dbReference>
<dbReference type="InterPro" id="IPR005119">
    <property type="entry name" value="LysR_subst-bd"/>
</dbReference>
<dbReference type="Proteomes" id="UP000444960">
    <property type="component" value="Unassembled WGS sequence"/>
</dbReference>
<dbReference type="Pfam" id="PF03466">
    <property type="entry name" value="LysR_substrate"/>
    <property type="match status" value="1"/>
</dbReference>
<dbReference type="Pfam" id="PF00126">
    <property type="entry name" value="HTH_1"/>
    <property type="match status" value="1"/>
</dbReference>
<comment type="caution">
    <text evidence="6">The sequence shown here is derived from an EMBL/GenBank/DDBJ whole genome shotgun (WGS) entry which is preliminary data.</text>
</comment>
<keyword evidence="2" id="KW-0805">Transcription regulation</keyword>
<evidence type="ECO:0000256" key="4">
    <source>
        <dbReference type="ARBA" id="ARBA00023163"/>
    </source>
</evidence>
<gene>
    <name evidence="6" type="ORF">nbrc107696_13150</name>
</gene>
<dbReference type="OrthoDB" id="3181812at2"/>
<keyword evidence="4" id="KW-0804">Transcription</keyword>
<organism evidence="6 7">
    <name type="scientific">Gordonia spumicola</name>
    <dbReference type="NCBI Taxonomy" id="589161"/>
    <lineage>
        <taxon>Bacteria</taxon>
        <taxon>Bacillati</taxon>
        <taxon>Actinomycetota</taxon>
        <taxon>Actinomycetes</taxon>
        <taxon>Mycobacteriales</taxon>
        <taxon>Gordoniaceae</taxon>
        <taxon>Gordonia</taxon>
    </lineage>
</organism>
<dbReference type="InterPro" id="IPR050950">
    <property type="entry name" value="HTH-type_LysR_regulators"/>
</dbReference>
<dbReference type="PANTHER" id="PTHR30419:SF8">
    <property type="entry name" value="NITROGEN ASSIMILATION TRANSCRIPTIONAL ACTIVATOR-RELATED"/>
    <property type="match status" value="1"/>
</dbReference>
<feature type="domain" description="HTH lysR-type" evidence="5">
    <location>
        <begin position="1"/>
        <end position="58"/>
    </location>
</feature>
<evidence type="ECO:0000313" key="6">
    <source>
        <dbReference type="EMBL" id="GEE00869.1"/>
    </source>
</evidence>
<dbReference type="Gene3D" id="3.40.190.290">
    <property type="match status" value="1"/>
</dbReference>
<dbReference type="FunFam" id="1.10.10.10:FF:000001">
    <property type="entry name" value="LysR family transcriptional regulator"/>
    <property type="match status" value="1"/>
</dbReference>
<dbReference type="NCBIfam" id="NF008416">
    <property type="entry name" value="PRK11242.1"/>
    <property type="match status" value="1"/>
</dbReference>
<comment type="similarity">
    <text evidence="1">Belongs to the LysR transcriptional regulatory family.</text>
</comment>
<dbReference type="PRINTS" id="PR00039">
    <property type="entry name" value="HTHLYSR"/>
</dbReference>
<evidence type="ECO:0000256" key="3">
    <source>
        <dbReference type="ARBA" id="ARBA00023125"/>
    </source>
</evidence>
<dbReference type="AlphaFoldDB" id="A0A7I9V613"/>
<dbReference type="SUPFAM" id="SSF53850">
    <property type="entry name" value="Periplasmic binding protein-like II"/>
    <property type="match status" value="1"/>
</dbReference>
<sequence length="297" mass="32675">MELRHIRYLLAVADHGTFTRAAESLHISQPTLSQQVRQLEKSLGATLIDRSGRTARLTDAGEAYAHHARLALRDLDAGRRAVHDVGDLTRGHLRIAITPTFTAYLVGPLIDRFHTAHPNLTLTVRETTQDIIEADLALDRLDLGIAFAGGHAPGIVGRVLYTEPLSLVANSGHPLIDETSRLPLPRIVEHPLVLLTGDFATRRQLDDHFAAHDVEPRIVVEVSSVSAVIEAVRSSRLITVLPDAITRNHPELVRIPSTPPMPTRDVTLLRRDADYQSSASRAFTSILLDGVAEHLRQ</sequence>
<name>A0A7I9V613_9ACTN</name>
<dbReference type="InterPro" id="IPR036390">
    <property type="entry name" value="WH_DNA-bd_sf"/>
</dbReference>
<dbReference type="PROSITE" id="PS50931">
    <property type="entry name" value="HTH_LYSR"/>
    <property type="match status" value="1"/>
</dbReference>
<dbReference type="Gene3D" id="1.10.10.10">
    <property type="entry name" value="Winged helix-like DNA-binding domain superfamily/Winged helix DNA-binding domain"/>
    <property type="match status" value="1"/>
</dbReference>
<evidence type="ECO:0000256" key="2">
    <source>
        <dbReference type="ARBA" id="ARBA00023015"/>
    </source>
</evidence>